<sequence length="90" mass="9749">MPVWPGPAVVSCSEFIGRPISAFTAYRPPSAIIKVNPTPYGYDFVSKETDYVGGEVYYTVNYMVGADAHVLPVYPAETVCRGSFIGTPLP</sequence>
<evidence type="ECO:0000313" key="1">
    <source>
        <dbReference type="EMBL" id="NIX76624.1"/>
    </source>
</evidence>
<proteinExistence type="predicted"/>
<name>A0ABX0VBU7_9HYPH</name>
<organism evidence="1 2">
    <name type="scientific">Microvirga terricola</name>
    <dbReference type="NCBI Taxonomy" id="2719797"/>
    <lineage>
        <taxon>Bacteria</taxon>
        <taxon>Pseudomonadati</taxon>
        <taxon>Pseudomonadota</taxon>
        <taxon>Alphaproteobacteria</taxon>
        <taxon>Hyphomicrobiales</taxon>
        <taxon>Methylobacteriaceae</taxon>
        <taxon>Microvirga</taxon>
    </lineage>
</organism>
<gene>
    <name evidence="1" type="ORF">HB375_08335</name>
</gene>
<dbReference type="RefSeq" id="WP_167672485.1">
    <property type="nucleotide sequence ID" value="NZ_JAATJS010000002.1"/>
</dbReference>
<evidence type="ECO:0008006" key="3">
    <source>
        <dbReference type="Google" id="ProtNLM"/>
    </source>
</evidence>
<reference evidence="1 2" key="1">
    <citation type="submission" date="2020-03" db="EMBL/GenBank/DDBJ databases">
        <title>The genome sequence of Microvirga sp. c23x22.</title>
        <authorList>
            <person name="Zhang X."/>
        </authorList>
    </citation>
    <scope>NUCLEOTIDE SEQUENCE [LARGE SCALE GENOMIC DNA]</scope>
    <source>
        <strain evidence="2">c23x22</strain>
    </source>
</reference>
<protein>
    <recommendedName>
        <fullName evidence="3">DUF1236 domain-containing protein</fullName>
    </recommendedName>
</protein>
<dbReference type="EMBL" id="JAATJS010000002">
    <property type="protein sequence ID" value="NIX76624.1"/>
    <property type="molecule type" value="Genomic_DNA"/>
</dbReference>
<evidence type="ECO:0000313" key="2">
    <source>
        <dbReference type="Proteomes" id="UP000707352"/>
    </source>
</evidence>
<keyword evidence="2" id="KW-1185">Reference proteome</keyword>
<dbReference type="Proteomes" id="UP000707352">
    <property type="component" value="Unassembled WGS sequence"/>
</dbReference>
<accession>A0ABX0VBU7</accession>
<comment type="caution">
    <text evidence="1">The sequence shown here is derived from an EMBL/GenBank/DDBJ whole genome shotgun (WGS) entry which is preliminary data.</text>
</comment>